<reference evidence="2 3" key="1">
    <citation type="submission" date="2023-08" db="EMBL/GenBank/DDBJ databases">
        <title>Oxalobacteraceae gen .nov., isolated from river sludge outside the plant.</title>
        <authorList>
            <person name="Zhao S.Y."/>
        </authorList>
    </citation>
    <scope>NUCLEOTIDE SEQUENCE [LARGE SCALE GENOMIC DNA]</scope>
    <source>
        <strain evidence="2 3">R-40</strain>
    </source>
</reference>
<dbReference type="EMBL" id="JAUYVH010000013">
    <property type="protein sequence ID" value="MDQ9171874.1"/>
    <property type="molecule type" value="Genomic_DNA"/>
</dbReference>
<feature type="chain" id="PRO_5045881732" evidence="1">
    <location>
        <begin position="31"/>
        <end position="105"/>
    </location>
</feature>
<proteinExistence type="predicted"/>
<evidence type="ECO:0000256" key="1">
    <source>
        <dbReference type="SAM" id="SignalP"/>
    </source>
</evidence>
<comment type="caution">
    <text evidence="2">The sequence shown here is derived from an EMBL/GenBank/DDBJ whole genome shotgun (WGS) entry which is preliminary data.</text>
</comment>
<dbReference type="Gene3D" id="1.10.287.700">
    <property type="entry name" value="Helix hairpin bin"/>
    <property type="match status" value="1"/>
</dbReference>
<accession>A0ABU1BUX1</accession>
<dbReference type="RefSeq" id="WP_338437844.1">
    <property type="nucleotide sequence ID" value="NZ_JAUYVH010000013.1"/>
</dbReference>
<evidence type="ECO:0000313" key="3">
    <source>
        <dbReference type="Proteomes" id="UP001225596"/>
    </source>
</evidence>
<sequence>MDRIRKQIAITASAGALFLGMITFTGNAFADETAGQKIDRIAQKTAGGIRKGAEWTGNGIRKGATATGEGISKGVTYAAGGIRKAAQKTGEAFEKVGSKLQQSSS</sequence>
<keyword evidence="3" id="KW-1185">Reference proteome</keyword>
<feature type="signal peptide" evidence="1">
    <location>
        <begin position="1"/>
        <end position="30"/>
    </location>
</feature>
<dbReference type="Proteomes" id="UP001225596">
    <property type="component" value="Unassembled WGS sequence"/>
</dbReference>
<gene>
    <name evidence="2" type="ORF">Q8A64_15780</name>
</gene>
<evidence type="ECO:0000313" key="2">
    <source>
        <dbReference type="EMBL" id="MDQ9171874.1"/>
    </source>
</evidence>
<name>A0ABU1BUX1_9BURK</name>
<keyword evidence="1" id="KW-0732">Signal</keyword>
<protein>
    <submittedName>
        <fullName evidence="2">Uncharacterized protein</fullName>
    </submittedName>
</protein>
<organism evidence="2 3">
    <name type="scientific">Keguizhuia sedimenti</name>
    <dbReference type="NCBI Taxonomy" id="3064264"/>
    <lineage>
        <taxon>Bacteria</taxon>
        <taxon>Pseudomonadati</taxon>
        <taxon>Pseudomonadota</taxon>
        <taxon>Betaproteobacteria</taxon>
        <taxon>Burkholderiales</taxon>
        <taxon>Oxalobacteraceae</taxon>
        <taxon>Keguizhuia</taxon>
    </lineage>
</organism>